<dbReference type="EMBL" id="CAUJNA010001279">
    <property type="protein sequence ID" value="CAJ1385745.1"/>
    <property type="molecule type" value="Genomic_DNA"/>
</dbReference>
<dbReference type="AlphaFoldDB" id="A0AA36IDP3"/>
<evidence type="ECO:0000313" key="2">
    <source>
        <dbReference type="Proteomes" id="UP001178507"/>
    </source>
</evidence>
<organism evidence="1 2">
    <name type="scientific">Effrenium voratum</name>
    <dbReference type="NCBI Taxonomy" id="2562239"/>
    <lineage>
        <taxon>Eukaryota</taxon>
        <taxon>Sar</taxon>
        <taxon>Alveolata</taxon>
        <taxon>Dinophyceae</taxon>
        <taxon>Suessiales</taxon>
        <taxon>Symbiodiniaceae</taxon>
        <taxon>Effrenium</taxon>
    </lineage>
</organism>
<dbReference type="Proteomes" id="UP001178507">
    <property type="component" value="Unassembled WGS sequence"/>
</dbReference>
<protein>
    <submittedName>
        <fullName evidence="1">Uncharacterized protein</fullName>
    </submittedName>
</protein>
<proteinExistence type="predicted"/>
<evidence type="ECO:0000313" key="1">
    <source>
        <dbReference type="EMBL" id="CAJ1385745.1"/>
    </source>
</evidence>
<sequence length="190" mass="20678">MAAALFCQDDFWNFSVGLKAMVYFAVLDSHRRCEEIARTKQTLLKYTQVFDKLAQSIDCAAFDLLLDSWLAVLAAVVGLTRSAEVRGADITDGMLSAHFGNPSCEAPSQVLNWVALLVPALVGWALEVDSGAYFQSLQRLADACREAAQELADVSDHSCLLEYILAVRAMLTQAQEDCITLGRVCAPASP</sequence>
<accession>A0AA36IDP3</accession>
<comment type="caution">
    <text evidence="1">The sequence shown here is derived from an EMBL/GenBank/DDBJ whole genome shotgun (WGS) entry which is preliminary data.</text>
</comment>
<reference evidence="1" key="1">
    <citation type="submission" date="2023-08" db="EMBL/GenBank/DDBJ databases">
        <authorList>
            <person name="Chen Y."/>
            <person name="Shah S."/>
            <person name="Dougan E. K."/>
            <person name="Thang M."/>
            <person name="Chan C."/>
        </authorList>
    </citation>
    <scope>NUCLEOTIDE SEQUENCE</scope>
</reference>
<name>A0AA36IDP3_9DINO</name>
<gene>
    <name evidence="1" type="ORF">EVOR1521_LOCUS12286</name>
</gene>
<keyword evidence="2" id="KW-1185">Reference proteome</keyword>